<evidence type="ECO:0000256" key="5">
    <source>
        <dbReference type="ARBA" id="ARBA00023004"/>
    </source>
</evidence>
<evidence type="ECO:0000313" key="8">
    <source>
        <dbReference type="Proteomes" id="UP000642993"/>
    </source>
</evidence>
<keyword evidence="6" id="KW-0472">Membrane</keyword>
<keyword evidence="8" id="KW-1185">Reference proteome</keyword>
<dbReference type="PANTHER" id="PTHR38674:SF1">
    <property type="entry name" value="ALKANE 1-MONOOXYGENASE 1"/>
    <property type="match status" value="1"/>
</dbReference>
<dbReference type="Proteomes" id="UP000642993">
    <property type="component" value="Unassembled WGS sequence"/>
</dbReference>
<organism evidence="7 8">
    <name type="scientific">Lolliginicoccus lacisalsi</name>
    <dbReference type="NCBI Taxonomy" id="2742202"/>
    <lineage>
        <taxon>Bacteria</taxon>
        <taxon>Bacillati</taxon>
        <taxon>Actinomycetota</taxon>
        <taxon>Actinomycetes</taxon>
        <taxon>Mycobacteriales</taxon>
        <taxon>Hoyosellaceae</taxon>
        <taxon>Lolliginicoccus</taxon>
    </lineage>
</organism>
<evidence type="ECO:0000256" key="1">
    <source>
        <dbReference type="ARBA" id="ARBA00004127"/>
    </source>
</evidence>
<dbReference type="InterPro" id="IPR033885">
    <property type="entry name" value="AlkB/XylM"/>
</dbReference>
<gene>
    <name evidence="7" type="ORF">HT102_08935</name>
</gene>
<comment type="caution">
    <text evidence="7">The sequence shown here is derived from an EMBL/GenBank/DDBJ whole genome shotgun (WGS) entry which is preliminary data.</text>
</comment>
<keyword evidence="2" id="KW-0812">Transmembrane</keyword>
<evidence type="ECO:0000256" key="4">
    <source>
        <dbReference type="ARBA" id="ARBA00023002"/>
    </source>
</evidence>
<evidence type="ECO:0000313" key="7">
    <source>
        <dbReference type="EMBL" id="MBD8506610.1"/>
    </source>
</evidence>
<sequence>TNLFLYQLQRHSDHHANPTRRYQILRSMKGSPQLPGGYASMIVLAVFPPVWRAVMDKRVLDHYDGDITRANIDPKKRDKILAKYGQANTVETA</sequence>
<dbReference type="PANTHER" id="PTHR38674">
    <property type="entry name" value="ALKANE 1-MONOOXYGENASE 1"/>
    <property type="match status" value="1"/>
</dbReference>
<evidence type="ECO:0000256" key="2">
    <source>
        <dbReference type="ARBA" id="ARBA00022692"/>
    </source>
</evidence>
<comment type="subcellular location">
    <subcellularLocation>
        <location evidence="1">Endomembrane system</location>
        <topology evidence="1">Multi-pass membrane protein</topology>
    </subcellularLocation>
</comment>
<dbReference type="AlphaFoldDB" id="A0A927JD31"/>
<proteinExistence type="predicted"/>
<keyword evidence="5" id="KW-0408">Iron</keyword>
<dbReference type="GO" id="GO:0016491">
    <property type="term" value="F:oxidoreductase activity"/>
    <property type="evidence" value="ECO:0007669"/>
    <property type="project" value="UniProtKB-KW"/>
</dbReference>
<accession>A0A927JD31</accession>
<reference evidence="7" key="1">
    <citation type="submission" date="2020-09" db="EMBL/GenBank/DDBJ databases">
        <title>Hoyosella lacisalsi sp. nov., a halotolerant actinobacterium isolated from soil of Lake Gudzhirganskoe.</title>
        <authorList>
            <person name="Yang Q."/>
            <person name="Guo P.Y."/>
            <person name="Liu S.W."/>
            <person name="Li F.N."/>
            <person name="Sun C.H."/>
        </authorList>
    </citation>
    <scope>NUCLEOTIDE SEQUENCE</scope>
    <source>
        <strain evidence="7">G463</strain>
    </source>
</reference>
<feature type="non-terminal residue" evidence="7">
    <location>
        <position position="1"/>
    </location>
</feature>
<evidence type="ECO:0000256" key="3">
    <source>
        <dbReference type="ARBA" id="ARBA00022989"/>
    </source>
</evidence>
<protein>
    <submittedName>
        <fullName evidence="7">Alkane 1-monooxygenase</fullName>
    </submittedName>
</protein>
<dbReference type="EMBL" id="JACYWE010000004">
    <property type="protein sequence ID" value="MBD8506610.1"/>
    <property type="molecule type" value="Genomic_DNA"/>
</dbReference>
<keyword evidence="3" id="KW-1133">Transmembrane helix</keyword>
<keyword evidence="4" id="KW-0560">Oxidoreductase</keyword>
<dbReference type="GO" id="GO:0012505">
    <property type="term" value="C:endomembrane system"/>
    <property type="evidence" value="ECO:0007669"/>
    <property type="project" value="UniProtKB-SubCell"/>
</dbReference>
<evidence type="ECO:0000256" key="6">
    <source>
        <dbReference type="ARBA" id="ARBA00023136"/>
    </source>
</evidence>
<name>A0A927JD31_9ACTN</name>